<keyword evidence="2" id="KW-1185">Reference proteome</keyword>
<reference evidence="1" key="1">
    <citation type="submission" date="2020-05" db="EMBL/GenBank/DDBJ databases">
        <authorList>
            <person name="Petersen J."/>
            <person name="Sayavedra L."/>
        </authorList>
    </citation>
    <scope>NUCLEOTIDE SEQUENCE</scope>
    <source>
        <strain evidence="1">B azoricus SOX Menez Gwen</strain>
    </source>
</reference>
<accession>A0ACA8ZRT0</accession>
<gene>
    <name evidence="1" type="ORF">AZO1586R_584</name>
</gene>
<evidence type="ECO:0000313" key="2">
    <source>
        <dbReference type="Proteomes" id="UP000635628"/>
    </source>
</evidence>
<comment type="caution">
    <text evidence="1">The sequence shown here is derived from an EMBL/GenBank/DDBJ whole genome shotgun (WGS) entry which is preliminary data.</text>
</comment>
<protein>
    <submittedName>
        <fullName evidence="1">Uncharacterized protein</fullName>
    </submittedName>
</protein>
<dbReference type="Proteomes" id="UP000635628">
    <property type="component" value="Unassembled WGS sequence"/>
</dbReference>
<sequence length="1247" mass="134451">MINATKPQLTHFFKNTFSKTLTPDPMVNIAFSSAFRQLKHFLALGLLITLSLNAFSTDNSQHAVSFNGLTYKLVTSPHTARVWLDRNLGASKLCTSSTDADCYGNLYQWGRNDDGHEDRKNDEKSSVLASSITNANTDLFIANSGGSDWVGANVDSNGSKRADAWVDGGSNDICPAGFSVPTEAELAAETTKTTKASITNTATAFSSFLKLPAAGNRFHWDGMFHNVNSVITLWSRSASTSGLNSYSLFIGSDSAIFINSSRAKGASIRCIKTHSSIVIKPEHKETGTISFNGLTYKTLASPHTSRVWLDRNLGASKPCTSFKDADCYGDLYQWGRNDDGHEYRTNTNKSSTLASSITNADTGLFIASSGGPDWVRIHVDSNGNKRVDAWAGDGSNNICPAGFSVPTETELAAETTKANVSNVATAFSSFLKLPAAGNRFHWDGKLHNVGATVGLWSRSASNGGLSSYSLFIGNGNATFINSFRAEGFSVRCIKTQGSIISFNGLIYKTLASPYTGRVWLDRNLGASKVCTSSKDADCYGGLYQWGRNDDGHEDRTNANESSALASSIANAGTDLFITGVFDWTIDAIDRSGVAREAAWTDGGVNDICPVGFSVPTKEELMVEITKANITNTVSAFSSFLKLPAAGRRLNWYGKFQGISSITSMWSRSASDSGLSSHSLFVDSGDAVSIIGSRSEGMSIRCIETQAVVIPPEPEYTGDNTISLNGLTYKLIVSPHTGRIWLDRNTGASQVATSRVDTASYGGHYTFGGNHSVCPIGFSVPTEAELRADTISAGVTNLNTAFSSFLKLPSSGIINGRPSTALFMWTRTASGPSHGRFLNIDHNTASFWKGTHDFTLNVRCIKTQIRIVIPPNPKPKDKETGVISFNGLTYKTVASPYTGRVWLDRNLGARRVAIKSKDTAAYGYLYQWGRNNDGHEGRSSGESGELAFSVTNAGTDLFITGNSDWTRANVDSEGDVRVDAWKDGGDNDICPVGFSVPTGEELMAEATKANIDNTAAAFSSFLKLPASGWRFHRNGELPKIKASAIAALWSRSATGLHSRALFISNDSSIFMDSPHGDGVSVRCIETQAGLVIPLEPKDKETNTILFNGLTYKTLVSPHTGRIWLDRNIGAKRVATSSTDSSAYGGYYKFDEANVCPTGFSVPTEAEMTAETVGADVNNTTTAFTSFLKIPAAGSRIPNGVYDYVGFVVYMWTQAAVGFNGYYFYSSDIRAHFAISDTDYNFSVRCIKD</sequence>
<organism evidence="1 2">
    <name type="scientific">Bathymodiolus azoricus thioautotrophic gill symbiont</name>
    <dbReference type="NCBI Taxonomy" id="235205"/>
    <lineage>
        <taxon>Bacteria</taxon>
        <taxon>Pseudomonadati</taxon>
        <taxon>Pseudomonadota</taxon>
        <taxon>Gammaproteobacteria</taxon>
        <taxon>sulfur-oxidizing symbionts</taxon>
    </lineage>
</organism>
<name>A0ACA8ZRT0_9GAMM</name>
<proteinExistence type="predicted"/>
<dbReference type="EMBL" id="CAESAP020000112">
    <property type="protein sequence ID" value="CAB5497359.1"/>
    <property type="molecule type" value="Genomic_DNA"/>
</dbReference>
<evidence type="ECO:0000313" key="1">
    <source>
        <dbReference type="EMBL" id="CAB5497359.1"/>
    </source>
</evidence>